<dbReference type="RefSeq" id="XP_016621366.1">
    <property type="nucleotide sequence ID" value="XM_016762419.1"/>
</dbReference>
<reference evidence="2" key="1">
    <citation type="submission" date="2015-01" db="EMBL/GenBank/DDBJ databases">
        <title>The Genome Sequence of Cladophialophora bantiana CBS 173.52.</title>
        <authorList>
            <consortium name="The Broad Institute Genomics Platform"/>
            <person name="Cuomo C."/>
            <person name="de Hoog S."/>
            <person name="Gorbushina A."/>
            <person name="Stielow B."/>
            <person name="Teixiera M."/>
            <person name="Abouelleil A."/>
            <person name="Chapman S.B."/>
            <person name="Priest M."/>
            <person name="Young S.K."/>
            <person name="Wortman J."/>
            <person name="Nusbaum C."/>
            <person name="Birren B."/>
        </authorList>
    </citation>
    <scope>NUCLEOTIDE SEQUENCE [LARGE SCALE GENOMIC DNA]</scope>
    <source>
        <strain evidence="2">CBS 173.52</strain>
    </source>
</reference>
<accession>A0A0D2G7S5</accession>
<organism evidence="2 3">
    <name type="scientific">Cladophialophora bantiana (strain ATCC 10958 / CBS 173.52 / CDC B-1940 / NIH 8579)</name>
    <name type="common">Xylohypha bantiana</name>
    <dbReference type="NCBI Taxonomy" id="1442370"/>
    <lineage>
        <taxon>Eukaryota</taxon>
        <taxon>Fungi</taxon>
        <taxon>Dikarya</taxon>
        <taxon>Ascomycota</taxon>
        <taxon>Pezizomycotina</taxon>
        <taxon>Eurotiomycetes</taxon>
        <taxon>Chaetothyriomycetidae</taxon>
        <taxon>Chaetothyriales</taxon>
        <taxon>Herpotrichiellaceae</taxon>
        <taxon>Cladophialophora</taxon>
    </lineage>
</organism>
<dbReference type="EMBL" id="KN846985">
    <property type="protein sequence ID" value="KIW94697.1"/>
    <property type="molecule type" value="Genomic_DNA"/>
</dbReference>
<proteinExistence type="predicted"/>
<feature type="compositionally biased region" description="Low complexity" evidence="1">
    <location>
        <begin position="18"/>
        <end position="42"/>
    </location>
</feature>
<dbReference type="Proteomes" id="UP000053789">
    <property type="component" value="Unassembled WGS sequence"/>
</dbReference>
<sequence length="94" mass="10373">MDNLLREGEQFLENQANGQGNDQGQQSNQQGQQGQQDQQGGSMMKNFEQNAGDAYINQEVNKFLNNEGVPAALDGAIDGVIDTEVNNLEKRFQN</sequence>
<protein>
    <submittedName>
        <fullName evidence="2">Uncharacterized protein</fullName>
    </submittedName>
</protein>
<dbReference type="AlphaFoldDB" id="A0A0D2G7S5"/>
<evidence type="ECO:0000313" key="3">
    <source>
        <dbReference type="Proteomes" id="UP000053789"/>
    </source>
</evidence>
<keyword evidence="3" id="KW-1185">Reference proteome</keyword>
<evidence type="ECO:0000256" key="1">
    <source>
        <dbReference type="SAM" id="MobiDB-lite"/>
    </source>
</evidence>
<dbReference type="GeneID" id="27697602"/>
<dbReference type="VEuPathDB" id="FungiDB:Z519_04674"/>
<gene>
    <name evidence="2" type="ORF">Z519_04674</name>
</gene>
<dbReference type="OrthoDB" id="2872121at2759"/>
<dbReference type="HOGENOM" id="CLU_2250196_0_0_1"/>
<evidence type="ECO:0000313" key="2">
    <source>
        <dbReference type="EMBL" id="KIW94697.1"/>
    </source>
</evidence>
<feature type="region of interest" description="Disordered" evidence="1">
    <location>
        <begin position="1"/>
        <end position="52"/>
    </location>
</feature>
<name>A0A0D2G7S5_CLAB1</name>